<feature type="compositionally biased region" description="Basic and acidic residues" evidence="1">
    <location>
        <begin position="30"/>
        <end position="47"/>
    </location>
</feature>
<sequence length="67" mass="7910">MKEKEEKEQDEDEEEHDLTMKRKWTKRGRGRDGGRRQKRRGDLAKIDKSNNGSLLLVTFLILKILKG</sequence>
<dbReference type="Proteomes" id="UP000735302">
    <property type="component" value="Unassembled WGS sequence"/>
</dbReference>
<name>A0AAV3XU73_9GAST</name>
<evidence type="ECO:0000256" key="1">
    <source>
        <dbReference type="SAM" id="MobiDB-lite"/>
    </source>
</evidence>
<dbReference type="AlphaFoldDB" id="A0AAV3XU73"/>
<gene>
    <name evidence="2" type="ORF">PoB_000086100</name>
</gene>
<dbReference type="EMBL" id="BLXT01000089">
    <property type="protein sequence ID" value="GFN74355.1"/>
    <property type="molecule type" value="Genomic_DNA"/>
</dbReference>
<keyword evidence="3" id="KW-1185">Reference proteome</keyword>
<protein>
    <submittedName>
        <fullName evidence="2">Uncharacterized protein</fullName>
    </submittedName>
</protein>
<proteinExistence type="predicted"/>
<evidence type="ECO:0000313" key="2">
    <source>
        <dbReference type="EMBL" id="GFN74355.1"/>
    </source>
</evidence>
<evidence type="ECO:0000313" key="3">
    <source>
        <dbReference type="Proteomes" id="UP000735302"/>
    </source>
</evidence>
<reference evidence="2 3" key="1">
    <citation type="journal article" date="2021" name="Elife">
        <title>Chloroplast acquisition without the gene transfer in kleptoplastic sea slugs, Plakobranchus ocellatus.</title>
        <authorList>
            <person name="Maeda T."/>
            <person name="Takahashi S."/>
            <person name="Yoshida T."/>
            <person name="Shimamura S."/>
            <person name="Takaki Y."/>
            <person name="Nagai Y."/>
            <person name="Toyoda A."/>
            <person name="Suzuki Y."/>
            <person name="Arimoto A."/>
            <person name="Ishii H."/>
            <person name="Satoh N."/>
            <person name="Nishiyama T."/>
            <person name="Hasebe M."/>
            <person name="Maruyama T."/>
            <person name="Minagawa J."/>
            <person name="Obokata J."/>
            <person name="Shigenobu S."/>
        </authorList>
    </citation>
    <scope>NUCLEOTIDE SEQUENCE [LARGE SCALE GENOMIC DNA]</scope>
</reference>
<accession>A0AAV3XU73</accession>
<feature type="region of interest" description="Disordered" evidence="1">
    <location>
        <begin position="1"/>
        <end position="47"/>
    </location>
</feature>
<comment type="caution">
    <text evidence="2">The sequence shown here is derived from an EMBL/GenBank/DDBJ whole genome shotgun (WGS) entry which is preliminary data.</text>
</comment>
<organism evidence="2 3">
    <name type="scientific">Plakobranchus ocellatus</name>
    <dbReference type="NCBI Taxonomy" id="259542"/>
    <lineage>
        <taxon>Eukaryota</taxon>
        <taxon>Metazoa</taxon>
        <taxon>Spiralia</taxon>
        <taxon>Lophotrochozoa</taxon>
        <taxon>Mollusca</taxon>
        <taxon>Gastropoda</taxon>
        <taxon>Heterobranchia</taxon>
        <taxon>Euthyneura</taxon>
        <taxon>Panpulmonata</taxon>
        <taxon>Sacoglossa</taxon>
        <taxon>Placobranchoidea</taxon>
        <taxon>Plakobranchidae</taxon>
        <taxon>Plakobranchus</taxon>
    </lineage>
</organism>